<evidence type="ECO:0000313" key="5">
    <source>
        <dbReference type="EMBL" id="KAL0631726.1"/>
    </source>
</evidence>
<dbReference type="Pfam" id="PF13857">
    <property type="entry name" value="Ank_5"/>
    <property type="match status" value="1"/>
</dbReference>
<feature type="repeat" description="ANK" evidence="3">
    <location>
        <begin position="214"/>
        <end position="239"/>
    </location>
</feature>
<dbReference type="PANTHER" id="PTHR24198:SF165">
    <property type="entry name" value="ANKYRIN REPEAT-CONTAINING PROTEIN-RELATED"/>
    <property type="match status" value="1"/>
</dbReference>
<dbReference type="SMART" id="SM00248">
    <property type="entry name" value="ANK"/>
    <property type="match status" value="3"/>
</dbReference>
<evidence type="ECO:0000313" key="6">
    <source>
        <dbReference type="Proteomes" id="UP001447188"/>
    </source>
</evidence>
<dbReference type="PROSITE" id="PS50297">
    <property type="entry name" value="ANK_REP_REGION"/>
    <property type="match status" value="1"/>
</dbReference>
<dbReference type="InterPro" id="IPR002110">
    <property type="entry name" value="Ankyrin_rpt"/>
</dbReference>
<reference evidence="5 6" key="1">
    <citation type="submission" date="2024-02" db="EMBL/GenBank/DDBJ databases">
        <title>Discinaceae phylogenomics.</title>
        <authorList>
            <person name="Dirks A.C."/>
            <person name="James T.Y."/>
        </authorList>
    </citation>
    <scope>NUCLEOTIDE SEQUENCE [LARGE SCALE GENOMIC DNA]</scope>
    <source>
        <strain evidence="5 6">ACD0624</strain>
    </source>
</reference>
<dbReference type="Gene3D" id="1.25.40.20">
    <property type="entry name" value="Ankyrin repeat-containing domain"/>
    <property type="match status" value="2"/>
</dbReference>
<evidence type="ECO:0000256" key="1">
    <source>
        <dbReference type="ARBA" id="ARBA00022737"/>
    </source>
</evidence>
<proteinExistence type="predicted"/>
<evidence type="ECO:0000256" key="2">
    <source>
        <dbReference type="ARBA" id="ARBA00023043"/>
    </source>
</evidence>
<gene>
    <name evidence="5" type="primary">ANKRD28</name>
    <name evidence="5" type="ORF">Q9L58_009401</name>
</gene>
<sequence length="625" mass="71104">MQFGLDLANSRLDFELAVARIEFSDTPKWLQALNDDPCGFPKKTLLGTIWKWVDTTAVDQAGQTEFIRAVMDSNNIIHYVEMLAEFEDIDVNLQDKQGRTALHWACARNFPVMVMLCLSVPTCDVGLRDSDNRTAFDISYQTGKTQIPTLFYKNIFEIDEQTSLLRLLTMASKHRDNKPIFPGDAMFDPIETRNKPLVKALIDRGIDLTVRNIHGYTALHVAAAKADNTEIATMLLKAGEMVKLLLFWDVDGTVRDMDGMLAIDLARKNGRMDIMRLLLNFVSDGTRNKQRGGELVRIPKSVQGTGMEIVGVFPELGAGTEAINKEKQISAHPATENNNHAIIDTPPACGVEIHPLHSMSNRGYERVSREFRILYRPPSAISPRVVRQPERKGPMRRKIARALGQSSNHITLIDEAMSKFAERSGHWALVILGPESDPPELNNLPPLTRIRRPILADDPRIERVFEIGRKERSAKPKRNPQEGEVSMVQRPSRPLIPRPPTPSDSDQEDRYESDLGFPEVNEKGNNFQLTVGLKPRHDFSKLLWEHLEGPVWEILTDVEARTKLTNSELKHEANRLWKRQQNYHLLDNNCHQFCILLAIKIRARNHALLRILEGEIVRRQMERMT</sequence>
<dbReference type="InterPro" id="IPR036770">
    <property type="entry name" value="Ankyrin_rpt-contain_sf"/>
</dbReference>
<dbReference type="PROSITE" id="PS50088">
    <property type="entry name" value="ANK_REPEAT"/>
    <property type="match status" value="1"/>
</dbReference>
<accession>A0ABR3G7D7</accession>
<dbReference type="Proteomes" id="UP001447188">
    <property type="component" value="Unassembled WGS sequence"/>
</dbReference>
<organism evidence="5 6">
    <name type="scientific">Discina gigas</name>
    <dbReference type="NCBI Taxonomy" id="1032678"/>
    <lineage>
        <taxon>Eukaryota</taxon>
        <taxon>Fungi</taxon>
        <taxon>Dikarya</taxon>
        <taxon>Ascomycota</taxon>
        <taxon>Pezizomycotina</taxon>
        <taxon>Pezizomycetes</taxon>
        <taxon>Pezizales</taxon>
        <taxon>Discinaceae</taxon>
        <taxon>Discina</taxon>
    </lineage>
</organism>
<comment type="caution">
    <text evidence="5">The sequence shown here is derived from an EMBL/GenBank/DDBJ whole genome shotgun (WGS) entry which is preliminary data.</text>
</comment>
<keyword evidence="6" id="KW-1185">Reference proteome</keyword>
<dbReference type="EMBL" id="JBBBZM010000217">
    <property type="protein sequence ID" value="KAL0631726.1"/>
    <property type="molecule type" value="Genomic_DNA"/>
</dbReference>
<keyword evidence="1" id="KW-0677">Repeat</keyword>
<keyword evidence="2 3" id="KW-0040">ANK repeat</keyword>
<protein>
    <submittedName>
        <fullName evidence="5">Serine/threonine-protein phosphatase 6 regulatory ankyrin repeat subunit A</fullName>
    </submittedName>
</protein>
<dbReference type="PANTHER" id="PTHR24198">
    <property type="entry name" value="ANKYRIN REPEAT AND PROTEIN KINASE DOMAIN-CONTAINING PROTEIN"/>
    <property type="match status" value="1"/>
</dbReference>
<dbReference type="Pfam" id="PF13637">
    <property type="entry name" value="Ank_4"/>
    <property type="match status" value="1"/>
</dbReference>
<evidence type="ECO:0000256" key="4">
    <source>
        <dbReference type="SAM" id="MobiDB-lite"/>
    </source>
</evidence>
<dbReference type="SUPFAM" id="SSF48403">
    <property type="entry name" value="Ankyrin repeat"/>
    <property type="match status" value="2"/>
</dbReference>
<name>A0ABR3G7D7_9PEZI</name>
<feature type="region of interest" description="Disordered" evidence="4">
    <location>
        <begin position="466"/>
        <end position="512"/>
    </location>
</feature>
<evidence type="ECO:0000256" key="3">
    <source>
        <dbReference type="PROSITE-ProRule" id="PRU00023"/>
    </source>
</evidence>